<comment type="caution">
    <text evidence="8">The sequence shown here is derived from an EMBL/GenBank/DDBJ whole genome shotgun (WGS) entry which is preliminary data.</text>
</comment>
<dbReference type="AlphaFoldDB" id="A0A179FKT6"/>
<gene>
    <name evidence="8" type="ORF">VFPPC_07580</name>
</gene>
<feature type="transmembrane region" description="Helical" evidence="6">
    <location>
        <begin position="517"/>
        <end position="537"/>
    </location>
</feature>
<dbReference type="InterPro" id="IPR045119">
    <property type="entry name" value="SUN1-5"/>
</dbReference>
<feature type="region of interest" description="Disordered" evidence="5">
    <location>
        <begin position="1"/>
        <end position="398"/>
    </location>
</feature>
<keyword evidence="3 6" id="KW-1133">Transmembrane helix</keyword>
<dbReference type="GO" id="GO:0043495">
    <property type="term" value="F:protein-membrane adaptor activity"/>
    <property type="evidence" value="ECO:0007669"/>
    <property type="project" value="TreeGrafter"/>
</dbReference>
<feature type="compositionally biased region" description="Polar residues" evidence="5">
    <location>
        <begin position="330"/>
        <end position="372"/>
    </location>
</feature>
<evidence type="ECO:0000256" key="2">
    <source>
        <dbReference type="ARBA" id="ARBA00022692"/>
    </source>
</evidence>
<comment type="subcellular location">
    <subcellularLocation>
        <location evidence="1">Membrane</location>
    </subcellularLocation>
</comment>
<evidence type="ECO:0000256" key="5">
    <source>
        <dbReference type="SAM" id="MobiDB-lite"/>
    </source>
</evidence>
<evidence type="ECO:0000259" key="7">
    <source>
        <dbReference type="PROSITE" id="PS51469"/>
    </source>
</evidence>
<dbReference type="KEGG" id="pchm:VFPPC_07580"/>
<dbReference type="PANTHER" id="PTHR12911:SF8">
    <property type="entry name" value="KLAROID PROTEIN-RELATED"/>
    <property type="match status" value="1"/>
</dbReference>
<dbReference type="InterPro" id="IPR012919">
    <property type="entry name" value="SUN_dom"/>
</dbReference>
<evidence type="ECO:0000256" key="1">
    <source>
        <dbReference type="ARBA" id="ARBA00004370"/>
    </source>
</evidence>
<keyword evidence="9" id="KW-1185">Reference proteome</keyword>
<keyword evidence="2 6" id="KW-0812">Transmembrane</keyword>
<name>A0A179FKT6_METCM</name>
<evidence type="ECO:0000256" key="3">
    <source>
        <dbReference type="ARBA" id="ARBA00022989"/>
    </source>
</evidence>
<proteinExistence type="predicted"/>
<dbReference type="EMBL" id="LSBJ02000004">
    <property type="protein sequence ID" value="OAQ65958.1"/>
    <property type="molecule type" value="Genomic_DNA"/>
</dbReference>
<dbReference type="GeneID" id="28850409"/>
<reference evidence="8 9" key="1">
    <citation type="journal article" date="2016" name="PLoS Pathog.">
        <title>Biosynthesis of antibiotic leucinostatins in bio-control fungus Purpureocillium lilacinum and their inhibition on phytophthora revealed by genome mining.</title>
        <authorList>
            <person name="Wang G."/>
            <person name="Liu Z."/>
            <person name="Lin R."/>
            <person name="Li E."/>
            <person name="Mao Z."/>
            <person name="Ling J."/>
            <person name="Yang Y."/>
            <person name="Yin W.B."/>
            <person name="Xie B."/>
        </authorList>
    </citation>
    <scope>NUCLEOTIDE SEQUENCE [LARGE SCALE GENOMIC DNA]</scope>
    <source>
        <strain evidence="8">170</strain>
    </source>
</reference>
<evidence type="ECO:0000256" key="6">
    <source>
        <dbReference type="SAM" id="Phobius"/>
    </source>
</evidence>
<dbReference type="STRING" id="1380566.A0A179FKT6"/>
<organism evidence="8 9">
    <name type="scientific">Pochonia chlamydosporia 170</name>
    <dbReference type="NCBI Taxonomy" id="1380566"/>
    <lineage>
        <taxon>Eukaryota</taxon>
        <taxon>Fungi</taxon>
        <taxon>Dikarya</taxon>
        <taxon>Ascomycota</taxon>
        <taxon>Pezizomycotina</taxon>
        <taxon>Sordariomycetes</taxon>
        <taxon>Hypocreomycetidae</taxon>
        <taxon>Hypocreales</taxon>
        <taxon>Clavicipitaceae</taxon>
        <taxon>Pochonia</taxon>
    </lineage>
</organism>
<evidence type="ECO:0000313" key="9">
    <source>
        <dbReference type="Proteomes" id="UP000078397"/>
    </source>
</evidence>
<keyword evidence="4 6" id="KW-0472">Membrane</keyword>
<feature type="compositionally biased region" description="Basic residues" evidence="5">
    <location>
        <begin position="1"/>
        <end position="11"/>
    </location>
</feature>
<feature type="transmembrane region" description="Helical" evidence="6">
    <location>
        <begin position="549"/>
        <end position="569"/>
    </location>
</feature>
<feature type="compositionally biased region" description="Acidic residues" evidence="5">
    <location>
        <begin position="269"/>
        <end position="298"/>
    </location>
</feature>
<evidence type="ECO:0000256" key="4">
    <source>
        <dbReference type="ARBA" id="ARBA00023136"/>
    </source>
</evidence>
<dbReference type="Proteomes" id="UP000078397">
    <property type="component" value="Unassembled WGS sequence"/>
</dbReference>
<accession>A0A179FKT6</accession>
<feature type="compositionally biased region" description="Basic and acidic residues" evidence="5">
    <location>
        <begin position="154"/>
        <end position="165"/>
    </location>
</feature>
<dbReference type="OrthoDB" id="342281at2759"/>
<dbReference type="GO" id="GO:0034993">
    <property type="term" value="C:meiotic nuclear membrane microtubule tethering complex"/>
    <property type="evidence" value="ECO:0007669"/>
    <property type="project" value="TreeGrafter"/>
</dbReference>
<sequence length="1124" mass="127089">MPPRPSRRRQPRFSVREPDTLSYQNPITFQKPNLPPLQGTPSSRRQYSYGAEVEPMPTRPTHGQTEEEPRDIGTAVRHVLVPPGVNNEEQQNDQGGRGESLPSQKEPQKPKIAEPEPDELAGGQLMRPPHLPSYLSGPSNVGPMTRPLLSLRNPRLEGSDADDARSFGIESDFYGDATISSTPRAPVSQQPVLRRDVSVESASTNDGPRRSARNMRRPMVSEDEVDLVKQPQNGYKGPAKSTVGPSPLRAPPRRPPPRQTAIQPRLEPQVEEDEEEEEGEADDDATEEEREEIEEEDELIRPQKPRAIGKTNTPAPKRSQPVSRDKIQRTRVSGPSPAQQGSISNARLQPRTSNRIAFESQSGRAQNSTSESRTARSRHREGRRDTESDEEDSDNGRWLNRANATSNFSNLISQAKFLVSSSPFSLGRRYPSDESEFDAMVRRDINAAEAELALERQREEAEGARLRSEQRWLWLTSLWPFTSRRQSYVDDGTDGRRGRPKFSSALRFLNPMTYIRGIAWLIQVILDWIMELVHFIIPDGLWDRLSSVFGFLPHILAGALAFVAAFALATQLVGSTDRDWAPNAVEATLQAFDDMRYRISDLIPTVTWPRRNRWVDIDDLWDDDDSSRDKLQHFINRMEEEFLSLKRSGKIHDASIQKLETVLPSIVHMELRDGRPVISEEFWHALRDLIHADGGFMAFDKVGNEYAVSSDRQWSAITSRLVRDPAFTGKLNLTVSGLEDRMSRKMTTFWDKWVKDNDDKIAQMVGTAVDQIKPALSQKEFEDRLTRLVNERLAQRAQDKDQNGGKFVPREEFLRHIRNELSSLATRLKAELDDLQPRMQQLVQKAVDIATKDLTHGMSRADVTTLVNTLIRKALADINLEAMARGKIHSHWDTELRNQVNYFATGSGAKVDPRLTSATWDPKGRAITPEQYEQGWRGSAARPPLAALESWEDEGDCWCAARSVNHRGNPHGATLSVQLHHSIIPQHLVIEHILPGGTTQPGARPRSIEVWAEVLNSDVRERILDFGSVYFPDDESDWNFTPPDFPSAFVKISQFVYEGAELHDGVHVHRLSSELLALGAHTDRVVVRAVSNYGAENHTCFYRVRLYGFNVELDLEDRNGSAYY</sequence>
<dbReference type="Gene3D" id="2.60.120.260">
    <property type="entry name" value="Galactose-binding domain-like"/>
    <property type="match status" value="1"/>
</dbReference>
<feature type="domain" description="SUN" evidence="7">
    <location>
        <begin position="908"/>
        <end position="1111"/>
    </location>
</feature>
<dbReference type="PROSITE" id="PS51469">
    <property type="entry name" value="SUN"/>
    <property type="match status" value="1"/>
</dbReference>
<dbReference type="RefSeq" id="XP_018143045.1">
    <property type="nucleotide sequence ID" value="XM_018286415.1"/>
</dbReference>
<feature type="compositionally biased region" description="Polar residues" evidence="5">
    <location>
        <begin position="178"/>
        <end position="191"/>
    </location>
</feature>
<evidence type="ECO:0000313" key="8">
    <source>
        <dbReference type="EMBL" id="OAQ65958.1"/>
    </source>
</evidence>
<protein>
    <submittedName>
        <fullName evidence="8">Spindle pole body-associated protein sad1</fullName>
    </submittedName>
</protein>
<feature type="compositionally biased region" description="Polar residues" evidence="5">
    <location>
        <begin position="21"/>
        <end position="31"/>
    </location>
</feature>
<dbReference type="PANTHER" id="PTHR12911">
    <property type="entry name" value="SAD1/UNC-84-LIKE PROTEIN-RELATED"/>
    <property type="match status" value="1"/>
</dbReference>